<evidence type="ECO:0000313" key="2">
    <source>
        <dbReference type="Proteomes" id="UP001320544"/>
    </source>
</evidence>
<proteinExistence type="predicted"/>
<gene>
    <name evidence="1" type="ORF">CE91St30_16420</name>
</gene>
<sequence length="225" mass="25029">MSTPEFIFVQMATRIGLAELIRLGFELCGTYAENGKPASGARCMAPLTSSVKLRAFLDDAPEIYGKKKAARALRYVLDGSASPRETVLAILLSLPYRLGGFGLDGLLLNYRIDTGRRSQSMADRRYCVCDLYWPESKIAVEYDSDRWHTGAARIASDAKRRNTLLAQGVRVVGVTRAQLDDVEELRKVARLLAKMMGRRLRCMSPESVAAHYALRAELQVSVRPD</sequence>
<organism evidence="1 2">
    <name type="scientific">Raoultibacter timonensis</name>
    <dbReference type="NCBI Taxonomy" id="1907662"/>
    <lineage>
        <taxon>Bacteria</taxon>
        <taxon>Bacillati</taxon>
        <taxon>Actinomycetota</taxon>
        <taxon>Coriobacteriia</taxon>
        <taxon>Eggerthellales</taxon>
        <taxon>Eggerthellaceae</taxon>
        <taxon>Raoultibacter</taxon>
    </lineage>
</organism>
<dbReference type="Gene3D" id="3.40.960.10">
    <property type="entry name" value="VSR Endonuclease"/>
    <property type="match status" value="1"/>
</dbReference>
<name>A0ABN6MF67_9ACTN</name>
<keyword evidence="2" id="KW-1185">Reference proteome</keyword>
<accession>A0ABN6MF67</accession>
<protein>
    <recommendedName>
        <fullName evidence="3">DUF559 domain-containing protein</fullName>
    </recommendedName>
</protein>
<evidence type="ECO:0000313" key="1">
    <source>
        <dbReference type="EMBL" id="BDE96309.1"/>
    </source>
</evidence>
<dbReference type="EMBL" id="AP025564">
    <property type="protein sequence ID" value="BDE96309.1"/>
    <property type="molecule type" value="Genomic_DNA"/>
</dbReference>
<evidence type="ECO:0008006" key="3">
    <source>
        <dbReference type="Google" id="ProtNLM"/>
    </source>
</evidence>
<reference evidence="1 2" key="1">
    <citation type="submission" date="2022-01" db="EMBL/GenBank/DDBJ databases">
        <title>Novel bile acid biosynthetic pathways are enriched in the microbiome of centenarians.</title>
        <authorList>
            <person name="Sato Y."/>
            <person name="Atarashi K."/>
            <person name="Plichta R.D."/>
            <person name="Arai Y."/>
            <person name="Sasajima S."/>
            <person name="Kearney M.S."/>
            <person name="Suda W."/>
            <person name="Takeshita K."/>
            <person name="Sasaki T."/>
            <person name="Okamoto S."/>
            <person name="Skelly N.A."/>
            <person name="Okamura Y."/>
            <person name="Vlamakis H."/>
            <person name="Li Y."/>
            <person name="Tanoue T."/>
            <person name="Takei H."/>
            <person name="Nittono H."/>
            <person name="Narushima S."/>
            <person name="Irie J."/>
            <person name="Itoh H."/>
            <person name="Moriya K."/>
            <person name="Sugiura Y."/>
            <person name="Suematsu M."/>
            <person name="Moritoki N."/>
            <person name="Shibata S."/>
            <person name="Littman R.D."/>
            <person name="Fischbach A.M."/>
            <person name="Uwamino Y."/>
            <person name="Inoue T."/>
            <person name="Honda A."/>
            <person name="Hattori M."/>
            <person name="Murai T."/>
            <person name="Xavier J.R."/>
            <person name="Hirose N."/>
            <person name="Honda K."/>
        </authorList>
    </citation>
    <scope>NUCLEOTIDE SEQUENCE [LARGE SCALE GENOMIC DNA]</scope>
    <source>
        <strain evidence="1 2">CE91-St30</strain>
    </source>
</reference>
<dbReference type="Proteomes" id="UP001320544">
    <property type="component" value="Chromosome"/>
</dbReference>